<organism evidence="3 4">
    <name type="scientific">Diaporthe helianthi</name>
    <dbReference type="NCBI Taxonomy" id="158607"/>
    <lineage>
        <taxon>Eukaryota</taxon>
        <taxon>Fungi</taxon>
        <taxon>Dikarya</taxon>
        <taxon>Ascomycota</taxon>
        <taxon>Pezizomycotina</taxon>
        <taxon>Sordariomycetes</taxon>
        <taxon>Sordariomycetidae</taxon>
        <taxon>Diaporthales</taxon>
        <taxon>Diaporthaceae</taxon>
        <taxon>Diaporthe</taxon>
    </lineage>
</organism>
<feature type="region of interest" description="Disordered" evidence="1">
    <location>
        <begin position="1"/>
        <end position="22"/>
    </location>
</feature>
<comment type="caution">
    <text evidence="3">The sequence shown here is derived from an EMBL/GenBank/DDBJ whole genome shotgun (WGS) entry which is preliminary data.</text>
</comment>
<evidence type="ECO:0000256" key="1">
    <source>
        <dbReference type="SAM" id="MobiDB-lite"/>
    </source>
</evidence>
<evidence type="ECO:0000259" key="2">
    <source>
        <dbReference type="Pfam" id="PF20150"/>
    </source>
</evidence>
<sequence>MPKKRVSPKMNEDGDPKRSDTINQIPCMEFTFFQKLPPELRIEVWKISMRPRLVVLEPNGKWCNSRSDFTKKIFPAYLSVNCEARDCALRHYSLRVTITVAVDTRRYQNLNYYPRYHANAIMSPDDTLGFLGWENFANSRRYGWKFQVDNANSSGPWASNRPDASLCGIQQQVNKVAFLTSNFRSNSKIIDELNSTVSWDVRSILHTKSDKLRKLSPPGASWYEIGNPHYIKDHVLMHSRNFSGSLQEWGERLLHRFNNDGLLHLTGLPDILAFELGKQPDTMPAPPPALLMGSAYPSAEELYFWGEWRWLQSHPCSQGF</sequence>
<name>A0A2P5HZH3_DIAHE</name>
<dbReference type="Pfam" id="PF20150">
    <property type="entry name" value="2EXR"/>
    <property type="match status" value="1"/>
</dbReference>
<protein>
    <recommendedName>
        <fullName evidence="2">2EXR domain-containing protein</fullName>
    </recommendedName>
</protein>
<keyword evidence="4" id="KW-1185">Reference proteome</keyword>
<proteinExistence type="predicted"/>
<reference evidence="3" key="1">
    <citation type="submission" date="2017-09" db="EMBL/GenBank/DDBJ databases">
        <title>Polyketide synthases of a Diaporthe helianthi virulent isolate.</title>
        <authorList>
            <person name="Baroncelli R."/>
        </authorList>
    </citation>
    <scope>NUCLEOTIDE SEQUENCE [LARGE SCALE GENOMIC DNA]</scope>
    <source>
        <strain evidence="3">7/96</strain>
    </source>
</reference>
<gene>
    <name evidence="3" type="ORF">DHEL01_v205978</name>
</gene>
<evidence type="ECO:0000313" key="3">
    <source>
        <dbReference type="EMBL" id="POS75619.1"/>
    </source>
</evidence>
<evidence type="ECO:0000313" key="4">
    <source>
        <dbReference type="Proteomes" id="UP000094444"/>
    </source>
</evidence>
<dbReference type="AlphaFoldDB" id="A0A2P5HZH3"/>
<dbReference type="InParanoid" id="A0A2P5HZH3"/>
<dbReference type="EMBL" id="MAVT02000464">
    <property type="protein sequence ID" value="POS75619.1"/>
    <property type="molecule type" value="Genomic_DNA"/>
</dbReference>
<dbReference type="InterPro" id="IPR045518">
    <property type="entry name" value="2EXR"/>
</dbReference>
<accession>A0A2P5HZH3</accession>
<dbReference type="Proteomes" id="UP000094444">
    <property type="component" value="Unassembled WGS sequence"/>
</dbReference>
<dbReference type="OrthoDB" id="3473305at2759"/>
<dbReference type="PANTHER" id="PTHR35910">
    <property type="entry name" value="2EXR DOMAIN-CONTAINING PROTEIN"/>
    <property type="match status" value="1"/>
</dbReference>
<dbReference type="PANTHER" id="PTHR35910:SF6">
    <property type="entry name" value="2EXR DOMAIN-CONTAINING PROTEIN"/>
    <property type="match status" value="1"/>
</dbReference>
<feature type="compositionally biased region" description="Basic and acidic residues" evidence="1">
    <location>
        <begin position="10"/>
        <end position="20"/>
    </location>
</feature>
<feature type="domain" description="2EXR" evidence="2">
    <location>
        <begin position="30"/>
        <end position="98"/>
    </location>
</feature>